<proteinExistence type="inferred from homology"/>
<keyword evidence="4" id="KW-0808">Transferase</keyword>
<dbReference type="GO" id="GO:0006099">
    <property type="term" value="P:tricarboxylic acid cycle"/>
    <property type="evidence" value="ECO:0007669"/>
    <property type="project" value="UniProtKB-UniPathway"/>
</dbReference>
<dbReference type="UniPathway" id="UPA00223">
    <property type="reaction ID" value="UER00717"/>
</dbReference>
<dbReference type="Gene3D" id="1.10.580.10">
    <property type="entry name" value="Citrate Synthase, domain 1"/>
    <property type="match status" value="1"/>
</dbReference>
<dbReference type="Proteomes" id="UP000194161">
    <property type="component" value="Chromosome"/>
</dbReference>
<accession>A0A1W6ZG70</accession>
<dbReference type="AlphaFoldDB" id="A0A1W6ZG70"/>
<dbReference type="InterPro" id="IPR016143">
    <property type="entry name" value="Citrate_synth-like_sm_a-sub"/>
</dbReference>
<evidence type="ECO:0000313" key="5">
    <source>
        <dbReference type="EMBL" id="ARP96403.1"/>
    </source>
</evidence>
<sequence length="468" mass="49753">MYSLIYNQSTITIWATISSSHWAPWGPHRTVRMENRRRKVARPIADHHPEGHGAGATLVDARAAIERLGIKMQTLYAYVSRGWVRVVPAVGGKGNLYYVEDLDALAARGRGRSMSGAGAERMIRWGGNAVMQTSITAIGPEGPRYRGKPAAELVHHHRSFEDCTELLWNGMLPDTSVAWQPARPGAGFQALAEGIVQVAGRNHSRRLLSVAVEAYAASLGRNPELALGAPALAARQLIQAMAAATGLLTSEPTYVLNDAPQSIAQIVARNLRVDDKPERLRIIDAALILSADNELAPATFAARIAASAGADLFSCVTTALGAFEGMLTGLGCEQAEAALAQSQSPDAYLAHLKSLLARKSPVPGYGHPLYPDGDPRAVLLLELIREAGPFGARGKRALQGVERAESELGLKPNLPMALAVLSAVLNAPVGASGALMSVGRAAGWVAHALEQRLAGFLVRPRARYIGPS</sequence>
<keyword evidence="6" id="KW-1185">Reference proteome</keyword>
<comment type="similarity">
    <text evidence="2">Belongs to the citrate synthase family.</text>
</comment>
<evidence type="ECO:0000256" key="1">
    <source>
        <dbReference type="ARBA" id="ARBA00004751"/>
    </source>
</evidence>
<dbReference type="KEGG" id="bgm:CAL15_19740"/>
<protein>
    <recommendedName>
        <fullName evidence="3">citrate synthase (unknown stereospecificity)</fullName>
        <ecNumber evidence="3">2.3.3.16</ecNumber>
    </recommendedName>
</protein>
<evidence type="ECO:0000256" key="2">
    <source>
        <dbReference type="ARBA" id="ARBA00010566"/>
    </source>
</evidence>
<evidence type="ECO:0000256" key="4">
    <source>
        <dbReference type="ARBA" id="ARBA00022679"/>
    </source>
</evidence>
<dbReference type="InterPro" id="IPR016142">
    <property type="entry name" value="Citrate_synth-like_lrg_a-sub"/>
</dbReference>
<reference evidence="5 6" key="1">
    <citation type="submission" date="2017-05" db="EMBL/GenBank/DDBJ databases">
        <title>Complete and WGS of Bordetella genogroups.</title>
        <authorList>
            <person name="Spilker T."/>
            <person name="LiPuma J."/>
        </authorList>
    </citation>
    <scope>NUCLEOTIDE SEQUENCE [LARGE SCALE GENOMIC DNA]</scope>
    <source>
        <strain evidence="5 6">AU7206</strain>
    </source>
</reference>
<comment type="pathway">
    <text evidence="1">Carbohydrate metabolism; tricarboxylic acid cycle; isocitrate from oxaloacetate: step 1/2.</text>
</comment>
<dbReference type="PANTHER" id="PTHR11739">
    <property type="entry name" value="CITRATE SYNTHASE"/>
    <property type="match status" value="1"/>
</dbReference>
<dbReference type="GO" id="GO:0005975">
    <property type="term" value="P:carbohydrate metabolic process"/>
    <property type="evidence" value="ECO:0007669"/>
    <property type="project" value="TreeGrafter"/>
</dbReference>
<dbReference type="SUPFAM" id="SSF48256">
    <property type="entry name" value="Citrate synthase"/>
    <property type="match status" value="1"/>
</dbReference>
<dbReference type="EMBL" id="CP021111">
    <property type="protein sequence ID" value="ARP96403.1"/>
    <property type="molecule type" value="Genomic_DNA"/>
</dbReference>
<evidence type="ECO:0000256" key="3">
    <source>
        <dbReference type="ARBA" id="ARBA00012972"/>
    </source>
</evidence>
<dbReference type="PANTHER" id="PTHR11739:SF4">
    <property type="entry name" value="CITRATE SYNTHASE, PEROXISOMAL"/>
    <property type="match status" value="1"/>
</dbReference>
<evidence type="ECO:0000313" key="6">
    <source>
        <dbReference type="Proteomes" id="UP000194161"/>
    </source>
</evidence>
<dbReference type="GO" id="GO:0036440">
    <property type="term" value="F:citrate synthase activity"/>
    <property type="evidence" value="ECO:0007669"/>
    <property type="project" value="UniProtKB-EC"/>
</dbReference>
<dbReference type="InterPro" id="IPR036969">
    <property type="entry name" value="Citrate_synthase_sf"/>
</dbReference>
<dbReference type="EC" id="2.3.3.16" evidence="3"/>
<gene>
    <name evidence="5" type="ORF">CAL15_19740</name>
</gene>
<dbReference type="GO" id="GO:0005829">
    <property type="term" value="C:cytosol"/>
    <property type="evidence" value="ECO:0007669"/>
    <property type="project" value="TreeGrafter"/>
</dbReference>
<dbReference type="STRING" id="463040.CAL15_19740"/>
<dbReference type="Pfam" id="PF00285">
    <property type="entry name" value="Citrate_synt"/>
    <property type="match status" value="1"/>
</dbReference>
<dbReference type="InterPro" id="IPR002020">
    <property type="entry name" value="Citrate_synthase"/>
</dbReference>
<organism evidence="5 6">
    <name type="scientific">Bordetella genomosp. 13</name>
    <dbReference type="NCBI Taxonomy" id="463040"/>
    <lineage>
        <taxon>Bacteria</taxon>
        <taxon>Pseudomonadati</taxon>
        <taxon>Pseudomonadota</taxon>
        <taxon>Betaproteobacteria</taxon>
        <taxon>Burkholderiales</taxon>
        <taxon>Alcaligenaceae</taxon>
        <taxon>Bordetella</taxon>
    </lineage>
</organism>
<name>A0A1W6ZG70_9BORD</name>
<dbReference type="Gene3D" id="1.10.230.10">
    <property type="entry name" value="Cytochrome P450-Terp, domain 2"/>
    <property type="match status" value="1"/>
</dbReference>